<dbReference type="OrthoDB" id="5864414at2759"/>
<dbReference type="InterPro" id="IPR001139">
    <property type="entry name" value="Glyco_hydro_30"/>
</dbReference>
<dbReference type="PANTHER" id="PTHR11069">
    <property type="entry name" value="GLUCOSYLCERAMIDASE"/>
    <property type="match status" value="1"/>
</dbReference>
<dbReference type="PANTHER" id="PTHR11069:SF42">
    <property type="entry name" value="GLUCOSYLCERAMIDASE 4-RELATED"/>
    <property type="match status" value="1"/>
</dbReference>
<evidence type="ECO:0000256" key="2">
    <source>
        <dbReference type="ARBA" id="ARBA00022801"/>
    </source>
</evidence>
<dbReference type="GO" id="GO:0004348">
    <property type="term" value="F:glucosylceramidase activity"/>
    <property type="evidence" value="ECO:0007669"/>
    <property type="project" value="InterPro"/>
</dbReference>
<name>A0A2G5U172_9PELO</name>
<feature type="chain" id="PRO_5013902384" description="Glucosylceramidase" evidence="3">
    <location>
        <begin position="23"/>
        <end position="85"/>
    </location>
</feature>
<dbReference type="GO" id="GO:0006680">
    <property type="term" value="P:glucosylceramide catabolic process"/>
    <property type="evidence" value="ECO:0007669"/>
    <property type="project" value="TreeGrafter"/>
</dbReference>
<dbReference type="AlphaFoldDB" id="A0A2G5U172"/>
<dbReference type="GO" id="GO:0016020">
    <property type="term" value="C:membrane"/>
    <property type="evidence" value="ECO:0007669"/>
    <property type="project" value="GOC"/>
</dbReference>
<keyword evidence="5" id="KW-1185">Reference proteome</keyword>
<gene>
    <name evidence="4" type="primary">Cnig_chr_IV.g13328</name>
    <name evidence="4" type="ORF">B9Z55_013328</name>
</gene>
<organism evidence="4 5">
    <name type="scientific">Caenorhabditis nigoni</name>
    <dbReference type="NCBI Taxonomy" id="1611254"/>
    <lineage>
        <taxon>Eukaryota</taxon>
        <taxon>Metazoa</taxon>
        <taxon>Ecdysozoa</taxon>
        <taxon>Nematoda</taxon>
        <taxon>Chromadorea</taxon>
        <taxon>Rhabditida</taxon>
        <taxon>Rhabditina</taxon>
        <taxon>Rhabditomorpha</taxon>
        <taxon>Rhabditoidea</taxon>
        <taxon>Rhabditidae</taxon>
        <taxon>Peloderinae</taxon>
        <taxon>Caenorhabditis</taxon>
    </lineage>
</organism>
<dbReference type="EMBL" id="PDUG01000004">
    <property type="protein sequence ID" value="PIC33300.1"/>
    <property type="molecule type" value="Genomic_DNA"/>
</dbReference>
<evidence type="ECO:0008006" key="6">
    <source>
        <dbReference type="Google" id="ProtNLM"/>
    </source>
</evidence>
<sequence>MLKVSSFLLLFLGLAGFSSFEAKSLPCSQVQKDHGIVCRCNATYCDTIEPPGTVTAGKAVVYTTSKKGKRMDRTELKHSSSSNGE</sequence>
<dbReference type="Proteomes" id="UP000230233">
    <property type="component" value="Chromosome IV"/>
</dbReference>
<evidence type="ECO:0000313" key="4">
    <source>
        <dbReference type="EMBL" id="PIC33300.1"/>
    </source>
</evidence>
<comment type="caution">
    <text evidence="4">The sequence shown here is derived from an EMBL/GenBank/DDBJ whole genome shotgun (WGS) entry which is preliminary data.</text>
</comment>
<protein>
    <recommendedName>
        <fullName evidence="6">Glucosylceramidase</fullName>
    </recommendedName>
</protein>
<proteinExistence type="predicted"/>
<evidence type="ECO:0000313" key="5">
    <source>
        <dbReference type="Proteomes" id="UP000230233"/>
    </source>
</evidence>
<evidence type="ECO:0000256" key="3">
    <source>
        <dbReference type="SAM" id="SignalP"/>
    </source>
</evidence>
<evidence type="ECO:0000256" key="1">
    <source>
        <dbReference type="ARBA" id="ARBA00022729"/>
    </source>
</evidence>
<feature type="signal peptide" evidence="3">
    <location>
        <begin position="1"/>
        <end position="22"/>
    </location>
</feature>
<reference evidence="5" key="1">
    <citation type="submission" date="2017-10" db="EMBL/GenBank/DDBJ databases">
        <title>Rapid genome shrinkage in a self-fertile nematode reveals novel sperm competition proteins.</title>
        <authorList>
            <person name="Yin D."/>
            <person name="Schwarz E.M."/>
            <person name="Thomas C.G."/>
            <person name="Felde R.L."/>
            <person name="Korf I.F."/>
            <person name="Cutter A.D."/>
            <person name="Schartner C.M."/>
            <person name="Ralston E.J."/>
            <person name="Meyer B.J."/>
            <person name="Haag E.S."/>
        </authorList>
    </citation>
    <scope>NUCLEOTIDE SEQUENCE [LARGE SCALE GENOMIC DNA]</scope>
    <source>
        <strain evidence="5">JU1422</strain>
    </source>
</reference>
<accession>A0A2G5U172</accession>
<dbReference type="SUPFAM" id="SSF51011">
    <property type="entry name" value="Glycosyl hydrolase domain"/>
    <property type="match status" value="1"/>
</dbReference>
<keyword evidence="1 3" id="KW-0732">Signal</keyword>
<dbReference type="STRING" id="1611254.A0A2G5U172"/>
<keyword evidence="2" id="KW-0378">Hydrolase</keyword>